<name>A0A3P7T1I1_DRAME</name>
<dbReference type="STRING" id="318479.A0A3P7T1I1"/>
<dbReference type="EMBL" id="UYYG01001200">
    <property type="protein sequence ID" value="VDN60072.1"/>
    <property type="molecule type" value="Genomic_DNA"/>
</dbReference>
<protein>
    <submittedName>
        <fullName evidence="2">Uncharacterized protein</fullName>
    </submittedName>
</protein>
<dbReference type="InterPro" id="IPR042171">
    <property type="entry name" value="Acyl-CoA_hotdog"/>
</dbReference>
<dbReference type="GO" id="GO:0006637">
    <property type="term" value="P:acyl-CoA metabolic process"/>
    <property type="evidence" value="ECO:0007669"/>
    <property type="project" value="InterPro"/>
</dbReference>
<dbReference type="InterPro" id="IPR029069">
    <property type="entry name" value="HotDog_dom_sf"/>
</dbReference>
<sequence>MVVANGIAAALKQIPRWMKFNSCHTYFCAKAGNNIYVEYRVEEICTNDEFCTYEVQAFQNGKIILKSQLSFQKVGAILESIAHQCHMPVTPVPDFCSTVSEAIDQLLEERNEESASISDEMKEFAEHIRQHPINDIFDIRLVDADSFTSAVMKGFFTKLWAKSKFEISELIGRGFSPSKLVPIDYCLWIHSDDIKMTDWLMCENHFSIASLL</sequence>
<dbReference type="OrthoDB" id="68328at2759"/>
<dbReference type="PANTHER" id="PTHR11066:SF34">
    <property type="entry name" value="ACYL-COENZYME A THIOESTERASE 8"/>
    <property type="match status" value="1"/>
</dbReference>
<dbReference type="InterPro" id="IPR003703">
    <property type="entry name" value="Acyl_CoA_thio"/>
</dbReference>
<proteinExistence type="inferred from homology"/>
<evidence type="ECO:0000313" key="3">
    <source>
        <dbReference type="Proteomes" id="UP000274756"/>
    </source>
</evidence>
<dbReference type="SUPFAM" id="SSF54637">
    <property type="entry name" value="Thioesterase/thiol ester dehydrase-isomerase"/>
    <property type="match status" value="1"/>
</dbReference>
<dbReference type="GO" id="GO:0047617">
    <property type="term" value="F:fatty acyl-CoA hydrolase activity"/>
    <property type="evidence" value="ECO:0007669"/>
    <property type="project" value="InterPro"/>
</dbReference>
<reference evidence="2 3" key="1">
    <citation type="submission" date="2018-11" db="EMBL/GenBank/DDBJ databases">
        <authorList>
            <consortium name="Pathogen Informatics"/>
        </authorList>
    </citation>
    <scope>NUCLEOTIDE SEQUENCE [LARGE SCALE GENOMIC DNA]</scope>
</reference>
<organism evidence="2 3">
    <name type="scientific">Dracunculus medinensis</name>
    <name type="common">Guinea worm</name>
    <dbReference type="NCBI Taxonomy" id="318479"/>
    <lineage>
        <taxon>Eukaryota</taxon>
        <taxon>Metazoa</taxon>
        <taxon>Ecdysozoa</taxon>
        <taxon>Nematoda</taxon>
        <taxon>Chromadorea</taxon>
        <taxon>Rhabditida</taxon>
        <taxon>Spirurina</taxon>
        <taxon>Dracunculoidea</taxon>
        <taxon>Dracunculidae</taxon>
        <taxon>Dracunculus</taxon>
    </lineage>
</organism>
<dbReference type="Proteomes" id="UP000274756">
    <property type="component" value="Unassembled WGS sequence"/>
</dbReference>
<accession>A0A3P7T1I1</accession>
<gene>
    <name evidence="2" type="ORF">DME_LOCUS10045</name>
</gene>
<dbReference type="PANTHER" id="PTHR11066">
    <property type="entry name" value="ACYL-COA THIOESTERASE"/>
    <property type="match status" value="1"/>
</dbReference>
<evidence type="ECO:0000313" key="2">
    <source>
        <dbReference type="EMBL" id="VDN60072.1"/>
    </source>
</evidence>
<dbReference type="Gene3D" id="2.40.160.210">
    <property type="entry name" value="Acyl-CoA thioesterase, double hotdog domain"/>
    <property type="match status" value="1"/>
</dbReference>
<dbReference type="GO" id="GO:0005782">
    <property type="term" value="C:peroxisomal matrix"/>
    <property type="evidence" value="ECO:0007669"/>
    <property type="project" value="TreeGrafter"/>
</dbReference>
<dbReference type="GO" id="GO:0009062">
    <property type="term" value="P:fatty acid catabolic process"/>
    <property type="evidence" value="ECO:0007669"/>
    <property type="project" value="TreeGrafter"/>
</dbReference>
<comment type="similarity">
    <text evidence="1">Belongs to the C/M/P thioester hydrolase family.</text>
</comment>
<evidence type="ECO:0000256" key="1">
    <source>
        <dbReference type="ARBA" id="ARBA00006538"/>
    </source>
</evidence>
<dbReference type="AlphaFoldDB" id="A0A3P7T1I1"/>
<keyword evidence="3" id="KW-1185">Reference proteome</keyword>